<evidence type="ECO:0000256" key="1">
    <source>
        <dbReference type="SAM" id="SignalP"/>
    </source>
</evidence>
<evidence type="ECO:0000313" key="3">
    <source>
        <dbReference type="Proteomes" id="UP000419017"/>
    </source>
</evidence>
<keyword evidence="1" id="KW-0732">Signal</keyword>
<protein>
    <recommendedName>
        <fullName evidence="4">Lipoprotein</fullName>
    </recommendedName>
</protein>
<gene>
    <name evidence="2" type="ORF">OMES3154_00926</name>
</gene>
<keyword evidence="3" id="KW-1185">Reference proteome</keyword>
<dbReference type="PROSITE" id="PS51257">
    <property type="entry name" value="PROKAR_LIPOPROTEIN"/>
    <property type="match status" value="1"/>
</dbReference>
<dbReference type="EMBL" id="CABWIB010000001">
    <property type="protein sequence ID" value="VWL85641.1"/>
    <property type="molecule type" value="Genomic_DNA"/>
</dbReference>
<evidence type="ECO:0000313" key="2">
    <source>
        <dbReference type="EMBL" id="VWL85641.1"/>
    </source>
</evidence>
<evidence type="ECO:0008006" key="4">
    <source>
        <dbReference type="Google" id="ProtNLM"/>
    </source>
</evidence>
<name>A0A6I8M810_9FUSO</name>
<proteinExistence type="predicted"/>
<feature type="chain" id="PRO_5026078521" description="Lipoprotein" evidence="1">
    <location>
        <begin position="24"/>
        <end position="172"/>
    </location>
</feature>
<dbReference type="AlphaFoldDB" id="A0A6I8M810"/>
<dbReference type="Proteomes" id="UP000419017">
    <property type="component" value="Unassembled WGS sequence"/>
</dbReference>
<accession>A0A6I8M810</accession>
<feature type="signal peptide" evidence="1">
    <location>
        <begin position="1"/>
        <end position="23"/>
    </location>
</feature>
<sequence length="172" mass="19683">MKNMKKYIGIFVLSISILSCSNAVLLTSDRSFHEAHLGKSVIEANLQGRYDYDKDIAVASKESHSEMSAKVNAESRMHKAISDYAYKELMIMLNDSNLNGPGFDKYQMEKFANEIADLRTRESRELGKFKEGENIYVAIAIKKEIIKRDAVKIFKERVNRVIDRLNELKEGI</sequence>
<organism evidence="2 3">
    <name type="scientific">Oceanivirga miroungae</name>
    <dbReference type="NCBI Taxonomy" id="1130046"/>
    <lineage>
        <taxon>Bacteria</taxon>
        <taxon>Fusobacteriati</taxon>
        <taxon>Fusobacteriota</taxon>
        <taxon>Fusobacteriia</taxon>
        <taxon>Fusobacteriales</taxon>
        <taxon>Leptotrichiaceae</taxon>
        <taxon>Oceanivirga</taxon>
    </lineage>
</organism>
<reference evidence="2 3" key="1">
    <citation type="submission" date="2019-10" db="EMBL/GenBank/DDBJ databases">
        <authorList>
            <person name="Blom J."/>
        </authorList>
    </citation>
    <scope>NUCLEOTIDE SEQUENCE [LARGE SCALE GENOMIC DNA]</scope>
    <source>
        <strain evidence="2 3">ES3154-GLU</strain>
    </source>
</reference>
<dbReference type="RefSeq" id="WP_156683620.1">
    <property type="nucleotide sequence ID" value="NZ_CABWIB010000001.1"/>
</dbReference>